<sequence>MLKILVVCGAGLGSSFACQMSVESVLKDLNVKASLDHSDLSSAAGYGADIIIAGKNFEPQFKRYNINSSFIFLNKLVDKNEIREKLVPILQEKGEL</sequence>
<keyword evidence="1 3" id="KW-0808">Transferase</keyword>
<dbReference type="Pfam" id="PF02302">
    <property type="entry name" value="PTS_IIB"/>
    <property type="match status" value="1"/>
</dbReference>
<keyword evidence="3" id="KW-0378">Hydrolase</keyword>
<dbReference type="GeneID" id="301126147"/>
<keyword evidence="3" id="KW-0762">Sugar transport</keyword>
<evidence type="ECO:0000313" key="3">
    <source>
        <dbReference type="EMBL" id="WNF34805.1"/>
    </source>
</evidence>
<gene>
    <name evidence="3" type="ORF">RI196_09205</name>
</gene>
<dbReference type="CDD" id="cd05563">
    <property type="entry name" value="PTS_IIB_ascorbate"/>
    <property type="match status" value="1"/>
</dbReference>
<dbReference type="PROSITE" id="PS51099">
    <property type="entry name" value="PTS_EIIB_TYPE_2"/>
    <property type="match status" value="1"/>
</dbReference>
<protein>
    <submittedName>
        <fullName evidence="3">PTS sugar transporter subunit IIB</fullName>
        <ecNumber evidence="3">2.7.1.-</ecNumber>
    </submittedName>
</protein>
<name>A0ABY9WF69_9BACI</name>
<evidence type="ECO:0000259" key="2">
    <source>
        <dbReference type="PROSITE" id="PS51099"/>
    </source>
</evidence>
<dbReference type="EC" id="2.7.1.-" evidence="3"/>
<accession>A0ABY9WF69</accession>
<evidence type="ECO:0000313" key="4">
    <source>
        <dbReference type="Proteomes" id="UP001303701"/>
    </source>
</evidence>
<dbReference type="InterPro" id="IPR036095">
    <property type="entry name" value="PTS_EIIB-like_sf"/>
</dbReference>
<evidence type="ECO:0000256" key="1">
    <source>
        <dbReference type="ARBA" id="ARBA00022679"/>
    </source>
</evidence>
<organism evidence="3 4">
    <name type="scientific">Aeribacillus composti</name>
    <dbReference type="NCBI Taxonomy" id="1868734"/>
    <lineage>
        <taxon>Bacteria</taxon>
        <taxon>Bacillati</taxon>
        <taxon>Bacillota</taxon>
        <taxon>Bacilli</taxon>
        <taxon>Bacillales</taxon>
        <taxon>Bacillaceae</taxon>
        <taxon>Aeribacillus</taxon>
    </lineage>
</organism>
<dbReference type="InterPro" id="IPR013011">
    <property type="entry name" value="PTS_EIIB_2"/>
</dbReference>
<dbReference type="GO" id="GO:0016787">
    <property type="term" value="F:hydrolase activity"/>
    <property type="evidence" value="ECO:0007669"/>
    <property type="project" value="UniProtKB-KW"/>
</dbReference>
<dbReference type="PROSITE" id="PS51257">
    <property type="entry name" value="PROKAR_LIPOPROTEIN"/>
    <property type="match status" value="1"/>
</dbReference>
<proteinExistence type="predicted"/>
<dbReference type="Proteomes" id="UP001303701">
    <property type="component" value="Chromosome"/>
</dbReference>
<dbReference type="Gene3D" id="3.40.50.2300">
    <property type="match status" value="1"/>
</dbReference>
<dbReference type="InterPro" id="IPR003501">
    <property type="entry name" value="PTS_EIIB_2/3"/>
</dbReference>
<dbReference type="GO" id="GO:0016740">
    <property type="term" value="F:transferase activity"/>
    <property type="evidence" value="ECO:0007669"/>
    <property type="project" value="UniProtKB-KW"/>
</dbReference>
<feature type="domain" description="PTS EIIB type-2" evidence="2">
    <location>
        <begin position="2"/>
        <end position="94"/>
    </location>
</feature>
<dbReference type="EMBL" id="CP134501">
    <property type="protein sequence ID" value="WNF34805.1"/>
    <property type="molecule type" value="Genomic_DNA"/>
</dbReference>
<dbReference type="SUPFAM" id="SSF52794">
    <property type="entry name" value="PTS system IIB component-like"/>
    <property type="match status" value="1"/>
</dbReference>
<dbReference type="RefSeq" id="WP_130157284.1">
    <property type="nucleotide sequence ID" value="NZ_CP134501.1"/>
</dbReference>
<keyword evidence="4" id="KW-1185">Reference proteome</keyword>
<keyword evidence="3" id="KW-0813">Transport</keyword>
<reference evidence="3 4" key="1">
    <citation type="submission" date="2023-09" db="EMBL/GenBank/DDBJ databases">
        <title>Different Types of Thermotolerant Ring-Cleaving Dioxygenases derived from Aeribacillus composti HB-1 applied for multiple aromatic hydrocarbons removal.</title>
        <authorList>
            <person name="Cao L."/>
            <person name="Li M."/>
            <person name="Ma T."/>
        </authorList>
    </citation>
    <scope>NUCLEOTIDE SEQUENCE [LARGE SCALE GENOMIC DNA]</scope>
    <source>
        <strain evidence="3 4">HB-1</strain>
    </source>
</reference>